<dbReference type="SUPFAM" id="SSF117070">
    <property type="entry name" value="LEA14-like"/>
    <property type="match status" value="1"/>
</dbReference>
<organism evidence="3 4">
    <name type="scientific">Perilla frutescens var. hirtella</name>
    <name type="common">Perilla citriodora</name>
    <name type="synonym">Perilla setoyensis</name>
    <dbReference type="NCBI Taxonomy" id="608512"/>
    <lineage>
        <taxon>Eukaryota</taxon>
        <taxon>Viridiplantae</taxon>
        <taxon>Streptophyta</taxon>
        <taxon>Embryophyta</taxon>
        <taxon>Tracheophyta</taxon>
        <taxon>Spermatophyta</taxon>
        <taxon>Magnoliopsida</taxon>
        <taxon>eudicotyledons</taxon>
        <taxon>Gunneridae</taxon>
        <taxon>Pentapetalae</taxon>
        <taxon>asterids</taxon>
        <taxon>lamiids</taxon>
        <taxon>Lamiales</taxon>
        <taxon>Lamiaceae</taxon>
        <taxon>Nepetoideae</taxon>
        <taxon>Elsholtzieae</taxon>
        <taxon>Perilla</taxon>
    </lineage>
</organism>
<dbReference type="InterPro" id="IPR045043">
    <property type="entry name" value="Lea14-like"/>
</dbReference>
<sequence>MEILEKAKNYVADKIGDMPLPEATIMGVDMKGLGLDGISLAAKVSISNPYAVPIPIGEIPYVVKSAERVIASGSIPDPGSLKASDSTVVDVPIKVPHSILLSLIRDIAGDWDIDYLLEIGLVIDLPVIGNITIPLPDFKGEIKLPTISDLFFGTSSEAEQTVDDTVKAT</sequence>
<dbReference type="Proteomes" id="UP001190926">
    <property type="component" value="Unassembled WGS sequence"/>
</dbReference>
<dbReference type="Pfam" id="PF03168">
    <property type="entry name" value="LEA_2"/>
    <property type="match status" value="1"/>
</dbReference>
<dbReference type="InterPro" id="IPR004864">
    <property type="entry name" value="LEA_2"/>
</dbReference>
<gene>
    <name evidence="3" type="ORF">C2S53_020397</name>
</gene>
<evidence type="ECO:0000259" key="2">
    <source>
        <dbReference type="SMART" id="SM00769"/>
    </source>
</evidence>
<keyword evidence="4" id="KW-1185">Reference proteome</keyword>
<reference evidence="3 4" key="1">
    <citation type="journal article" date="2021" name="Nat. Commun.">
        <title>Incipient diploidization of the medicinal plant Perilla within 10,000 years.</title>
        <authorList>
            <person name="Zhang Y."/>
            <person name="Shen Q."/>
            <person name="Leng L."/>
            <person name="Zhang D."/>
            <person name="Chen S."/>
            <person name="Shi Y."/>
            <person name="Ning Z."/>
            <person name="Chen S."/>
        </authorList>
    </citation>
    <scope>NUCLEOTIDE SEQUENCE [LARGE SCALE GENOMIC DNA]</scope>
    <source>
        <strain evidence="4">cv. PC099</strain>
    </source>
</reference>
<name>A0AAD4PCR7_PERFH</name>
<dbReference type="GO" id="GO:0005829">
    <property type="term" value="C:cytosol"/>
    <property type="evidence" value="ECO:0007669"/>
    <property type="project" value="TreeGrafter"/>
</dbReference>
<comment type="similarity">
    <text evidence="1">Belongs to the LEA type 2 family.</text>
</comment>
<dbReference type="GO" id="GO:0009269">
    <property type="term" value="P:response to desiccation"/>
    <property type="evidence" value="ECO:0007669"/>
    <property type="project" value="InterPro"/>
</dbReference>
<proteinExistence type="inferred from homology"/>
<feature type="domain" description="Water stress and hypersensitive response" evidence="2">
    <location>
        <begin position="23"/>
        <end position="141"/>
    </location>
</feature>
<evidence type="ECO:0000313" key="3">
    <source>
        <dbReference type="EMBL" id="KAH6835554.1"/>
    </source>
</evidence>
<dbReference type="EMBL" id="SDAM02000034">
    <property type="protein sequence ID" value="KAH6835554.1"/>
    <property type="molecule type" value="Genomic_DNA"/>
</dbReference>
<dbReference type="PANTHER" id="PTHR31459">
    <property type="match status" value="1"/>
</dbReference>
<evidence type="ECO:0000313" key="4">
    <source>
        <dbReference type="Proteomes" id="UP001190926"/>
    </source>
</evidence>
<comment type="caution">
    <text evidence="3">The sequence shown here is derived from an EMBL/GenBank/DDBJ whole genome shotgun (WGS) entry which is preliminary data.</text>
</comment>
<dbReference type="InterPro" id="IPR013990">
    <property type="entry name" value="WHy-dom"/>
</dbReference>
<dbReference type="AlphaFoldDB" id="A0AAD4PCR7"/>
<evidence type="ECO:0000256" key="1">
    <source>
        <dbReference type="ARBA" id="ARBA00005960"/>
    </source>
</evidence>
<protein>
    <submittedName>
        <fullName evidence="3">Late embryogenesis abundant protein</fullName>
    </submittedName>
</protein>
<dbReference type="Gene3D" id="2.60.40.1820">
    <property type="match status" value="1"/>
</dbReference>
<dbReference type="SMART" id="SM00769">
    <property type="entry name" value="WHy"/>
    <property type="match status" value="1"/>
</dbReference>
<dbReference type="PANTHER" id="PTHR31459:SF19">
    <property type="entry name" value="DESICCATION-RELATED PROTEIN LEA14-RELATED"/>
    <property type="match status" value="1"/>
</dbReference>
<accession>A0AAD4PCR7</accession>